<feature type="region of interest" description="Disordered" evidence="1">
    <location>
        <begin position="297"/>
        <end position="334"/>
    </location>
</feature>
<keyword evidence="3" id="KW-1185">Reference proteome</keyword>
<accession>A0A4R0MYD9</accession>
<sequence>MNLNNLEDLKDEMKRLGFKDKLIGEMEEYMKDNVPDFRLHDIAKATKGQVDLTLHFKQSGQSEFYYFNKFEVSHNQGKTLQEGQKYVVITQPEEAGKQNLIKSFLNTEEAINFFKKQTGNSELAIGKGDNNKDLVASKNMVANMENGKVNYVNKEFQRTYYANPISQTFWIEKGRGFKAEQAINLIQGRSVYRDDMMNLSGEPYKAWVKLDFEKGKDRFQNYSTNQFHDPQYGFDLNKVLERFNIKELEDPAKKVLLEDSLKNGNRPFVTTEKDGQPIKLFIEAVPRYSQINMYAENGKPEKREQFLKEPSMSATQSKDKGKEQEVEQRQGMRV</sequence>
<proteinExistence type="predicted"/>
<evidence type="ECO:0000313" key="2">
    <source>
        <dbReference type="EMBL" id="TCC91927.1"/>
    </source>
</evidence>
<dbReference type="OrthoDB" id="744378at2"/>
<name>A0A4R0MYD9_9SPHI</name>
<gene>
    <name evidence="2" type="ORF">EZ428_09265</name>
</gene>
<evidence type="ECO:0000313" key="3">
    <source>
        <dbReference type="Proteomes" id="UP000292884"/>
    </source>
</evidence>
<dbReference type="Proteomes" id="UP000292884">
    <property type="component" value="Unassembled WGS sequence"/>
</dbReference>
<dbReference type="RefSeq" id="WP_131552867.1">
    <property type="nucleotide sequence ID" value="NZ_SJSK01000002.1"/>
</dbReference>
<feature type="compositionally biased region" description="Basic and acidic residues" evidence="1">
    <location>
        <begin position="298"/>
        <end position="307"/>
    </location>
</feature>
<dbReference type="AlphaFoldDB" id="A0A4R0MYD9"/>
<evidence type="ECO:0000256" key="1">
    <source>
        <dbReference type="SAM" id="MobiDB-lite"/>
    </source>
</evidence>
<reference evidence="2 3" key="1">
    <citation type="submission" date="2019-02" db="EMBL/GenBank/DDBJ databases">
        <title>Pedobacter sp. RP-1-13 sp. nov., isolated from Arctic soil.</title>
        <authorList>
            <person name="Dahal R.H."/>
        </authorList>
    </citation>
    <scope>NUCLEOTIDE SEQUENCE [LARGE SCALE GENOMIC DNA]</scope>
    <source>
        <strain evidence="2 3">RP-1-13</strain>
    </source>
</reference>
<organism evidence="2 3">
    <name type="scientific">Pedobacter frigiditerrae</name>
    <dbReference type="NCBI Taxonomy" id="2530452"/>
    <lineage>
        <taxon>Bacteria</taxon>
        <taxon>Pseudomonadati</taxon>
        <taxon>Bacteroidota</taxon>
        <taxon>Sphingobacteriia</taxon>
        <taxon>Sphingobacteriales</taxon>
        <taxon>Sphingobacteriaceae</taxon>
        <taxon>Pedobacter</taxon>
    </lineage>
</organism>
<dbReference type="EMBL" id="SJSK01000002">
    <property type="protein sequence ID" value="TCC91927.1"/>
    <property type="molecule type" value="Genomic_DNA"/>
</dbReference>
<evidence type="ECO:0008006" key="4">
    <source>
        <dbReference type="Google" id="ProtNLM"/>
    </source>
</evidence>
<protein>
    <recommendedName>
        <fullName evidence="4">DUF3945 domain-containing protein</fullName>
    </recommendedName>
</protein>
<comment type="caution">
    <text evidence="2">The sequence shown here is derived from an EMBL/GenBank/DDBJ whole genome shotgun (WGS) entry which is preliminary data.</text>
</comment>
<feature type="compositionally biased region" description="Basic and acidic residues" evidence="1">
    <location>
        <begin position="317"/>
        <end position="334"/>
    </location>
</feature>